<evidence type="ECO:0000256" key="1">
    <source>
        <dbReference type="SAM" id="MobiDB-lite"/>
    </source>
</evidence>
<dbReference type="InterPro" id="IPR032585">
    <property type="entry name" value="DUF4912"/>
</dbReference>
<dbReference type="STRING" id="373903.Hore_16010"/>
<gene>
    <name evidence="3" type="ordered locus">Hore_16010</name>
</gene>
<proteinExistence type="predicted"/>
<feature type="transmembrane region" description="Helical" evidence="2">
    <location>
        <begin position="24"/>
        <end position="44"/>
    </location>
</feature>
<dbReference type="RefSeq" id="WP_012636533.1">
    <property type="nucleotide sequence ID" value="NC_011899.1"/>
</dbReference>
<evidence type="ECO:0000313" key="3">
    <source>
        <dbReference type="EMBL" id="ACL70350.1"/>
    </source>
</evidence>
<accession>B8CYI1</accession>
<name>B8CYI1_HALOH</name>
<keyword evidence="2" id="KW-0812">Transmembrane</keyword>
<feature type="compositionally biased region" description="Polar residues" evidence="1">
    <location>
        <begin position="71"/>
        <end position="92"/>
    </location>
</feature>
<keyword evidence="2" id="KW-1133">Transmembrane helix</keyword>
<evidence type="ECO:0008006" key="5">
    <source>
        <dbReference type="Google" id="ProtNLM"/>
    </source>
</evidence>
<keyword evidence="2" id="KW-0472">Membrane</keyword>
<evidence type="ECO:0000256" key="2">
    <source>
        <dbReference type="SAM" id="Phobius"/>
    </source>
</evidence>
<dbReference type="HOGENOM" id="CLU_1105945_0_0_9"/>
<dbReference type="AlphaFoldDB" id="B8CYI1"/>
<dbReference type="Pfam" id="PF16258">
    <property type="entry name" value="DUF4912"/>
    <property type="match status" value="1"/>
</dbReference>
<organism evidence="3 4">
    <name type="scientific">Halothermothrix orenii (strain H 168 / OCM 544 / DSM 9562)</name>
    <dbReference type="NCBI Taxonomy" id="373903"/>
    <lineage>
        <taxon>Bacteria</taxon>
        <taxon>Bacillati</taxon>
        <taxon>Bacillota</taxon>
        <taxon>Clostridia</taxon>
        <taxon>Halanaerobiales</taxon>
        <taxon>Halothermotrichaceae</taxon>
        <taxon>Halothermothrix</taxon>
    </lineage>
</organism>
<dbReference type="Proteomes" id="UP000000719">
    <property type="component" value="Chromosome"/>
</dbReference>
<reference evidence="3 4" key="1">
    <citation type="journal article" date="2009" name="PLoS ONE">
        <title>Genome analysis of the anaerobic thermohalophilic bacterium Halothermothrix orenii.</title>
        <authorList>
            <person name="Mavromatis K."/>
            <person name="Ivanova N."/>
            <person name="Anderson I."/>
            <person name="Lykidis A."/>
            <person name="Hooper S.D."/>
            <person name="Sun H."/>
            <person name="Kunin V."/>
            <person name="Lapidus A."/>
            <person name="Hugenholtz P."/>
            <person name="Patel B."/>
            <person name="Kyrpides N.C."/>
        </authorList>
    </citation>
    <scope>NUCLEOTIDE SEQUENCE [LARGE SCALE GENOMIC DNA]</scope>
    <source>
        <strain evidence="4">H 168 / OCM 544 / DSM 9562</strain>
    </source>
</reference>
<dbReference type="KEGG" id="hor:Hore_16010"/>
<sequence>MIKNTNIFLSEGKLRERRFRMMDIYLNILIILFALIAFFIYYLLTTENKNRRKQRIIKSQNELEVADELNPKSSFTGNSSDSKNKINTSNNNRYNLPSSYNKTFIRLFSRDPDWLYTYWEVSNDEYYNNQPLLRIYNKHNGDYKDIEISHDTQDWYISNIEPENTYQVVIGYQNNGTFFPLAESNTVTTPPNQPSSIIDEEWMLIEELDSYSYRVNVGSISFVKGFEKKKIEKELEADSYTIYEENRNKPH</sequence>
<dbReference type="eggNOG" id="COG3330">
    <property type="taxonomic scope" value="Bacteria"/>
</dbReference>
<protein>
    <recommendedName>
        <fullName evidence="5">DUF4912 domain-containing protein</fullName>
    </recommendedName>
</protein>
<keyword evidence="4" id="KW-1185">Reference proteome</keyword>
<dbReference type="EMBL" id="CP001098">
    <property type="protein sequence ID" value="ACL70350.1"/>
    <property type="molecule type" value="Genomic_DNA"/>
</dbReference>
<evidence type="ECO:0000313" key="4">
    <source>
        <dbReference type="Proteomes" id="UP000000719"/>
    </source>
</evidence>
<feature type="region of interest" description="Disordered" evidence="1">
    <location>
        <begin position="70"/>
        <end position="92"/>
    </location>
</feature>